<dbReference type="AlphaFoldDB" id="A0A392W7R2"/>
<comment type="caution">
    <text evidence="1">The sequence shown here is derived from an EMBL/GenBank/DDBJ whole genome shotgun (WGS) entry which is preliminary data.</text>
</comment>
<feature type="non-terminal residue" evidence="1">
    <location>
        <position position="45"/>
    </location>
</feature>
<sequence>MFWTQEVRSRDVLEVKCSRSVDVVRSRMNLSNKLLEPLKEKLLDQ</sequence>
<dbReference type="EMBL" id="LXQA011370791">
    <property type="protein sequence ID" value="MCI94935.1"/>
    <property type="molecule type" value="Genomic_DNA"/>
</dbReference>
<reference evidence="1 2" key="1">
    <citation type="journal article" date="2018" name="Front. Plant Sci.">
        <title>Red Clover (Trifolium pratense) and Zigzag Clover (T. medium) - A Picture of Genomic Similarities and Differences.</title>
        <authorList>
            <person name="Dluhosova J."/>
            <person name="Istvanek J."/>
            <person name="Nedelnik J."/>
            <person name="Repkova J."/>
        </authorList>
    </citation>
    <scope>NUCLEOTIDE SEQUENCE [LARGE SCALE GENOMIC DNA]</scope>
    <source>
        <strain evidence="2">cv. 10/8</strain>
        <tissue evidence="1">Leaf</tissue>
    </source>
</reference>
<organism evidence="1 2">
    <name type="scientific">Trifolium medium</name>
    <dbReference type="NCBI Taxonomy" id="97028"/>
    <lineage>
        <taxon>Eukaryota</taxon>
        <taxon>Viridiplantae</taxon>
        <taxon>Streptophyta</taxon>
        <taxon>Embryophyta</taxon>
        <taxon>Tracheophyta</taxon>
        <taxon>Spermatophyta</taxon>
        <taxon>Magnoliopsida</taxon>
        <taxon>eudicotyledons</taxon>
        <taxon>Gunneridae</taxon>
        <taxon>Pentapetalae</taxon>
        <taxon>rosids</taxon>
        <taxon>fabids</taxon>
        <taxon>Fabales</taxon>
        <taxon>Fabaceae</taxon>
        <taxon>Papilionoideae</taxon>
        <taxon>50 kb inversion clade</taxon>
        <taxon>NPAAA clade</taxon>
        <taxon>Hologalegina</taxon>
        <taxon>IRL clade</taxon>
        <taxon>Trifolieae</taxon>
        <taxon>Trifolium</taxon>
    </lineage>
</organism>
<accession>A0A392W7R2</accession>
<proteinExistence type="predicted"/>
<keyword evidence="2" id="KW-1185">Reference proteome</keyword>
<evidence type="ECO:0000313" key="1">
    <source>
        <dbReference type="EMBL" id="MCI94935.1"/>
    </source>
</evidence>
<protein>
    <submittedName>
        <fullName evidence="1">Uncharacterized protein</fullName>
    </submittedName>
</protein>
<name>A0A392W7R2_9FABA</name>
<evidence type="ECO:0000313" key="2">
    <source>
        <dbReference type="Proteomes" id="UP000265520"/>
    </source>
</evidence>
<dbReference type="Proteomes" id="UP000265520">
    <property type="component" value="Unassembled WGS sequence"/>
</dbReference>